<dbReference type="AlphaFoldDB" id="A0A0J8QJZ9"/>
<evidence type="ECO:0000313" key="1">
    <source>
        <dbReference type="EMBL" id="KMU72760.1"/>
    </source>
</evidence>
<evidence type="ECO:0000313" key="2">
    <source>
        <dbReference type="Proteomes" id="UP000054559"/>
    </source>
</evidence>
<sequence>MNRLDSESERERRQRIDRGEGTWADSVVDLVRGLSEAAHRWNVNQSWGSDEY</sequence>
<proteinExistence type="predicted"/>
<protein>
    <submittedName>
        <fullName evidence="1">Uncharacterized protein</fullName>
    </submittedName>
</protein>
<organism evidence="1 2">
    <name type="scientific">Coccidioides immitis RMSCC 3703</name>
    <dbReference type="NCBI Taxonomy" id="454286"/>
    <lineage>
        <taxon>Eukaryota</taxon>
        <taxon>Fungi</taxon>
        <taxon>Dikarya</taxon>
        <taxon>Ascomycota</taxon>
        <taxon>Pezizomycotina</taxon>
        <taxon>Eurotiomycetes</taxon>
        <taxon>Eurotiomycetidae</taxon>
        <taxon>Onygenales</taxon>
        <taxon>Onygenaceae</taxon>
        <taxon>Coccidioides</taxon>
    </lineage>
</organism>
<accession>A0A0J8QJZ9</accession>
<gene>
    <name evidence="1" type="ORF">CISG_03194</name>
</gene>
<name>A0A0J8QJZ9_COCIT</name>
<dbReference type="EMBL" id="DS268128">
    <property type="protein sequence ID" value="KMU72760.1"/>
    <property type="molecule type" value="Genomic_DNA"/>
</dbReference>
<reference evidence="2" key="1">
    <citation type="journal article" date="2010" name="Genome Res.">
        <title>Population genomic sequencing of Coccidioides fungi reveals recent hybridization and transposon control.</title>
        <authorList>
            <person name="Neafsey D.E."/>
            <person name="Barker B.M."/>
            <person name="Sharpton T.J."/>
            <person name="Stajich J.E."/>
            <person name="Park D.J."/>
            <person name="Whiston E."/>
            <person name="Hung C.-Y."/>
            <person name="McMahan C."/>
            <person name="White J."/>
            <person name="Sykes S."/>
            <person name="Heiman D."/>
            <person name="Young S."/>
            <person name="Zeng Q."/>
            <person name="Abouelleil A."/>
            <person name="Aftuck L."/>
            <person name="Bessette D."/>
            <person name="Brown A."/>
            <person name="FitzGerald M."/>
            <person name="Lui A."/>
            <person name="Macdonald J.P."/>
            <person name="Priest M."/>
            <person name="Orbach M.J."/>
            <person name="Galgiani J.N."/>
            <person name="Kirkland T.N."/>
            <person name="Cole G.T."/>
            <person name="Birren B.W."/>
            <person name="Henn M.R."/>
            <person name="Taylor J.W."/>
            <person name="Rounsley S.D."/>
        </authorList>
    </citation>
    <scope>NUCLEOTIDE SEQUENCE [LARGE SCALE GENOMIC DNA]</scope>
    <source>
        <strain evidence="2">RMSCC 3703</strain>
    </source>
</reference>
<dbReference type="Proteomes" id="UP000054559">
    <property type="component" value="Unassembled WGS sequence"/>
</dbReference>